<sequence length="564" mass="59083">MAAVSVNIVIGGAAGQGLVTVGEFLARALIRAGYAIVVTQDYQSRVRGGHNTFAIRLDPERVSAPTDSIDLLVALSAETLSIHRSKLSARALVLADAATGLDGAPGLGIPYKNLCPKPLYENMAALGVLGALLCLDPAWITGLIREKFAHKGEAVIAANLAVFAAAMDWTAAQNAAFACPAPPAKTGSRLMLNGNEALALGALAAGVNFCSFYPMTPGTSVVQTIIDQADAMGVVVEQAEDEIAAIIMALGASSAGARPLVSTAGGGFALMVEGVSLAGMLETPVVVVVAQRPGPATGLPTRTEQADLDLVLYAGHGEFPRAIFAPGDLSQCFHLAYRAVDTAERFQSPVFVLTDQFLADSLRDVAPFDLTALPPVVRPLTHVDDTAGYERYAVTPSGVSPRLLPGFTEGLVVLDSDEHTPDGHLTEDLAVRVTMQDKRLRKADGLAQAALPPDVYGDPAGATLLACWGSTLGAALEAAEVLRERGEAACVLHFSQVWPLVPDAFLPTLAAARRTVMVEGNCAGQLARLIRRETGFVFNALVRRYDGLPFTAAFILDRLTEAGQ</sequence>
<name>A0A7C9MDQ6_9BACT</name>
<organism evidence="4 5">
    <name type="scientific">Solidesulfovibrio aerotolerans</name>
    <dbReference type="NCBI Taxonomy" id="295255"/>
    <lineage>
        <taxon>Bacteria</taxon>
        <taxon>Pseudomonadati</taxon>
        <taxon>Thermodesulfobacteriota</taxon>
        <taxon>Desulfovibrionia</taxon>
        <taxon>Desulfovibrionales</taxon>
        <taxon>Desulfovibrionaceae</taxon>
        <taxon>Solidesulfovibrio</taxon>
    </lineage>
</organism>
<keyword evidence="5" id="KW-1185">Reference proteome</keyword>
<dbReference type="Gene3D" id="3.40.50.920">
    <property type="match status" value="1"/>
</dbReference>
<dbReference type="SUPFAM" id="SSF52922">
    <property type="entry name" value="TK C-terminal domain-like"/>
    <property type="match status" value="1"/>
</dbReference>
<comment type="caution">
    <text evidence="4">The sequence shown here is derived from an EMBL/GenBank/DDBJ whole genome shotgun (WGS) entry which is preliminary data.</text>
</comment>
<dbReference type="PANTHER" id="PTHR32154">
    <property type="entry name" value="PYRUVATE-FLAVODOXIN OXIDOREDUCTASE-RELATED"/>
    <property type="match status" value="1"/>
</dbReference>
<dbReference type="Gene3D" id="3.40.920.10">
    <property type="entry name" value="Pyruvate-ferredoxin oxidoreductase, PFOR, domain III"/>
    <property type="match status" value="1"/>
</dbReference>
<proteinExistence type="predicted"/>
<dbReference type="Pfam" id="PF01855">
    <property type="entry name" value="POR_N"/>
    <property type="match status" value="1"/>
</dbReference>
<accession>A0A7C9MDQ6</accession>
<dbReference type="InterPro" id="IPR029061">
    <property type="entry name" value="THDP-binding"/>
</dbReference>
<dbReference type="InterPro" id="IPR022367">
    <property type="entry name" value="2-oxoacid/accept_OxRdtase_asu"/>
</dbReference>
<reference evidence="4 5" key="1">
    <citation type="submission" date="2020-01" db="EMBL/GenBank/DDBJ databases">
        <title>Genome sequence of Desulfovibrio aerotolerans DSM 16695(T).</title>
        <authorList>
            <person name="Karnachuk O."/>
            <person name="Avakyan M."/>
            <person name="Mardanov A."/>
            <person name="Kadnikov V."/>
            <person name="Ravin N."/>
        </authorList>
    </citation>
    <scope>NUCLEOTIDE SEQUENCE [LARGE SCALE GENOMIC DNA]</scope>
    <source>
        <strain evidence="4 5">DSM 16695</strain>
    </source>
</reference>
<evidence type="ECO:0000313" key="4">
    <source>
        <dbReference type="EMBL" id="MYL82030.1"/>
    </source>
</evidence>
<feature type="domain" description="Pyruvate flavodoxin/ferredoxin oxidoreductase pyrimidine binding" evidence="3">
    <location>
        <begin position="201"/>
        <end position="380"/>
    </location>
</feature>
<dbReference type="InterPro" id="IPR002880">
    <property type="entry name" value="Pyrv_Fd/Flavodoxin_OxRdtase_N"/>
</dbReference>
<dbReference type="Gene3D" id="3.40.50.970">
    <property type="match status" value="1"/>
</dbReference>
<dbReference type="InterPro" id="IPR002869">
    <property type="entry name" value="Pyrv_flavodox_OxRed_cen"/>
</dbReference>
<dbReference type="Pfam" id="PF01558">
    <property type="entry name" value="POR"/>
    <property type="match status" value="1"/>
</dbReference>
<dbReference type="PANTHER" id="PTHR32154:SF20">
    <property type="entry name" value="2-OXOGLUTARATE OXIDOREDUCTASE SUBUNIT KORA"/>
    <property type="match status" value="1"/>
</dbReference>
<keyword evidence="1" id="KW-0560">Oxidoreductase</keyword>
<dbReference type="InterPro" id="IPR009014">
    <property type="entry name" value="Transketo_C/PFOR_II"/>
</dbReference>
<dbReference type="GO" id="GO:0016903">
    <property type="term" value="F:oxidoreductase activity, acting on the aldehyde or oxo group of donors"/>
    <property type="evidence" value="ECO:0007669"/>
    <property type="project" value="InterPro"/>
</dbReference>
<dbReference type="InterPro" id="IPR050722">
    <property type="entry name" value="Pyruvate:ferred/Flavod_OxRd"/>
</dbReference>
<dbReference type="GO" id="GO:0006979">
    <property type="term" value="P:response to oxidative stress"/>
    <property type="evidence" value="ECO:0007669"/>
    <property type="project" value="TreeGrafter"/>
</dbReference>
<dbReference type="FunFam" id="3.40.50.970:FF:000022">
    <property type="entry name" value="2-oxoglutarate ferredoxin oxidoreductase alpha subunit"/>
    <property type="match status" value="1"/>
</dbReference>
<dbReference type="Proteomes" id="UP000482487">
    <property type="component" value="Unassembled WGS sequence"/>
</dbReference>
<evidence type="ECO:0000259" key="3">
    <source>
        <dbReference type="Pfam" id="PF01855"/>
    </source>
</evidence>
<feature type="domain" description="Pyruvate/ketoisovalerate oxidoreductase catalytic" evidence="2">
    <location>
        <begin position="14"/>
        <end position="168"/>
    </location>
</feature>
<evidence type="ECO:0000259" key="2">
    <source>
        <dbReference type="Pfam" id="PF01558"/>
    </source>
</evidence>
<protein>
    <submittedName>
        <fullName evidence="4">2-oxoacid:acceptor oxidoreductase subunit alpha</fullName>
    </submittedName>
</protein>
<dbReference type="InterPro" id="IPR019752">
    <property type="entry name" value="Pyrv/ketoisovalerate_OxRed_cat"/>
</dbReference>
<dbReference type="SUPFAM" id="SSF53323">
    <property type="entry name" value="Pyruvate-ferredoxin oxidoreductase, PFOR, domain III"/>
    <property type="match status" value="1"/>
</dbReference>
<dbReference type="NCBIfam" id="TIGR03710">
    <property type="entry name" value="OAFO_sf"/>
    <property type="match status" value="1"/>
</dbReference>
<gene>
    <name evidence="4" type="ORF">GTA51_02610</name>
</gene>
<dbReference type="SUPFAM" id="SSF52518">
    <property type="entry name" value="Thiamin diphosphate-binding fold (THDP-binding)"/>
    <property type="match status" value="1"/>
</dbReference>
<dbReference type="CDD" id="cd07034">
    <property type="entry name" value="TPP_PYR_PFOR_IOR-alpha_like"/>
    <property type="match status" value="1"/>
</dbReference>
<evidence type="ECO:0000256" key="1">
    <source>
        <dbReference type="ARBA" id="ARBA00023002"/>
    </source>
</evidence>
<dbReference type="EMBL" id="WVUD01000002">
    <property type="protein sequence ID" value="MYL82030.1"/>
    <property type="molecule type" value="Genomic_DNA"/>
</dbReference>
<dbReference type="OrthoDB" id="9794954at2"/>
<dbReference type="AlphaFoldDB" id="A0A7C9MDQ6"/>
<dbReference type="RefSeq" id="WP_160958422.1">
    <property type="nucleotide sequence ID" value="NZ_WVUD01000002.1"/>
</dbReference>
<evidence type="ECO:0000313" key="5">
    <source>
        <dbReference type="Proteomes" id="UP000482487"/>
    </source>
</evidence>